<evidence type="ECO:0000313" key="1">
    <source>
        <dbReference type="EMBL" id="ECS0263914.1"/>
    </source>
</evidence>
<comment type="caution">
    <text evidence="1">The sequence shown here is derived from an EMBL/GenBank/DDBJ whole genome shotgun (WGS) entry which is preliminary data.</text>
</comment>
<dbReference type="EMBL" id="AAKIFK010000145">
    <property type="protein sequence ID" value="ECS0263914.1"/>
    <property type="molecule type" value="Genomic_DNA"/>
</dbReference>
<accession>A0A5Z4Q633</accession>
<dbReference type="AlphaFoldDB" id="A0A5Z4Q633"/>
<gene>
    <name evidence="1" type="ORF">F2T75_22340</name>
</gene>
<organism evidence="1">
    <name type="scientific">Salmonella enterica</name>
    <name type="common">Salmonella choleraesuis</name>
    <dbReference type="NCBI Taxonomy" id="28901"/>
    <lineage>
        <taxon>Bacteria</taxon>
        <taxon>Pseudomonadati</taxon>
        <taxon>Pseudomonadota</taxon>
        <taxon>Gammaproteobacteria</taxon>
        <taxon>Enterobacterales</taxon>
        <taxon>Enterobacteriaceae</taxon>
        <taxon>Salmonella</taxon>
    </lineage>
</organism>
<name>A0A5Z4Q633_SALER</name>
<reference evidence="1" key="1">
    <citation type="submission" date="2019-09" db="EMBL/GenBank/DDBJ databases">
        <authorList>
            <consortium name="PulseNet: The National Subtyping Network for Foodborne Disease Surveillance"/>
            <person name="Tarr C.L."/>
            <person name="Trees E."/>
            <person name="Katz L.S."/>
            <person name="Carleton-Romer H.A."/>
            <person name="Stroika S."/>
            <person name="Kucerova Z."/>
            <person name="Roache K.F."/>
            <person name="Sabol A.L."/>
            <person name="Besser J."/>
            <person name="Gerner-Smidt P."/>
        </authorList>
    </citation>
    <scope>NUCLEOTIDE SEQUENCE</scope>
    <source>
        <strain evidence="1">PNUSAS098055</strain>
    </source>
</reference>
<evidence type="ECO:0008006" key="2">
    <source>
        <dbReference type="Google" id="ProtNLM"/>
    </source>
</evidence>
<sequence>LKVIFSPQHKTGDLMNKKTRQINGYILNDYNSVRPHHYNGALMPEEPENRYRFYCKTVTNIIDAQQNV</sequence>
<proteinExistence type="predicted"/>
<protein>
    <recommendedName>
        <fullName evidence="2">IS3 family transposase</fullName>
    </recommendedName>
</protein>
<feature type="non-terminal residue" evidence="1">
    <location>
        <position position="1"/>
    </location>
</feature>